<dbReference type="AlphaFoldDB" id="A0A2P2PBS4"/>
<protein>
    <submittedName>
        <fullName evidence="2">Uncharacterized protein</fullName>
    </submittedName>
</protein>
<accession>A0A2P2PBS4</accession>
<name>A0A2P2PBS4_RHIMU</name>
<evidence type="ECO:0000256" key="1">
    <source>
        <dbReference type="SAM" id="MobiDB-lite"/>
    </source>
</evidence>
<evidence type="ECO:0000313" key="2">
    <source>
        <dbReference type="EMBL" id="MBX52139.1"/>
    </source>
</evidence>
<sequence>MILTELEGVLELLEEDIHGTKTKGKNTRTTIHGTKTEGKIHEQKDCGLLGPCPNPKGKPSKKRHSSPNFSVFVKIIIRSEDS</sequence>
<feature type="region of interest" description="Disordered" evidence="1">
    <location>
        <begin position="21"/>
        <end position="67"/>
    </location>
</feature>
<organism evidence="2">
    <name type="scientific">Rhizophora mucronata</name>
    <name type="common">Asiatic mangrove</name>
    <dbReference type="NCBI Taxonomy" id="61149"/>
    <lineage>
        <taxon>Eukaryota</taxon>
        <taxon>Viridiplantae</taxon>
        <taxon>Streptophyta</taxon>
        <taxon>Embryophyta</taxon>
        <taxon>Tracheophyta</taxon>
        <taxon>Spermatophyta</taxon>
        <taxon>Magnoliopsida</taxon>
        <taxon>eudicotyledons</taxon>
        <taxon>Gunneridae</taxon>
        <taxon>Pentapetalae</taxon>
        <taxon>rosids</taxon>
        <taxon>fabids</taxon>
        <taxon>Malpighiales</taxon>
        <taxon>Rhizophoraceae</taxon>
        <taxon>Rhizophora</taxon>
    </lineage>
</organism>
<feature type="compositionally biased region" description="Basic and acidic residues" evidence="1">
    <location>
        <begin position="34"/>
        <end position="45"/>
    </location>
</feature>
<proteinExistence type="predicted"/>
<reference evidence="2" key="1">
    <citation type="submission" date="2018-02" db="EMBL/GenBank/DDBJ databases">
        <title>Rhizophora mucronata_Transcriptome.</title>
        <authorList>
            <person name="Meera S.P."/>
            <person name="Sreeshan A."/>
            <person name="Augustine A."/>
        </authorList>
    </citation>
    <scope>NUCLEOTIDE SEQUENCE</scope>
    <source>
        <tissue evidence="2">Leaf</tissue>
    </source>
</reference>
<dbReference type="EMBL" id="GGEC01071655">
    <property type="protein sequence ID" value="MBX52139.1"/>
    <property type="molecule type" value="Transcribed_RNA"/>
</dbReference>